<dbReference type="OrthoDB" id="5986190at2759"/>
<dbReference type="SUPFAM" id="SSF144232">
    <property type="entry name" value="HIT/MYND zinc finger-like"/>
    <property type="match status" value="1"/>
</dbReference>
<evidence type="ECO:0000259" key="5">
    <source>
        <dbReference type="PROSITE" id="PS50865"/>
    </source>
</evidence>
<feature type="domain" description="MYND-type" evidence="5">
    <location>
        <begin position="6"/>
        <end position="45"/>
    </location>
</feature>
<dbReference type="Proteomes" id="UP000789595">
    <property type="component" value="Unassembled WGS sequence"/>
</dbReference>
<dbReference type="Pfam" id="PF13374">
    <property type="entry name" value="TPR_10"/>
    <property type="match status" value="2"/>
</dbReference>
<dbReference type="PANTHER" id="PTHR46082:SF6">
    <property type="entry name" value="AAA+ ATPASE DOMAIN-CONTAINING PROTEIN-RELATED"/>
    <property type="match status" value="1"/>
</dbReference>
<keyword evidence="2 4" id="KW-0863">Zinc-finger</keyword>
<dbReference type="InterPro" id="IPR002893">
    <property type="entry name" value="Znf_MYND"/>
</dbReference>
<dbReference type="InterPro" id="IPR013083">
    <property type="entry name" value="Znf_RING/FYVE/PHD"/>
</dbReference>
<gene>
    <name evidence="6" type="ORF">PECAL_5P24950</name>
</gene>
<dbReference type="Gene3D" id="1.25.40.10">
    <property type="entry name" value="Tetratricopeptide repeat domain"/>
    <property type="match status" value="1"/>
</dbReference>
<keyword evidence="7" id="KW-1185">Reference proteome</keyword>
<dbReference type="InterPro" id="IPR011016">
    <property type="entry name" value="Znf_RING-CH"/>
</dbReference>
<evidence type="ECO:0000256" key="2">
    <source>
        <dbReference type="ARBA" id="ARBA00022771"/>
    </source>
</evidence>
<dbReference type="InterPro" id="IPR011990">
    <property type="entry name" value="TPR-like_helical_dom_sf"/>
</dbReference>
<sequence length="373" mass="42230">MILTTCPACAAPLAHDAPRCVRCKLRYCDSTCQHDHWRRGHKQMCKKIHRGGNAEQYNADKKYKEAVAVAVEKCADDTKGQTCYICTQALHWKTKEGLIRGCACRGTAGFAHLSCLAEQAKILVAEAEENNWDKAGNERWKRWYSCSLCEQEYHGVVRGALGWACWKAYLGRPETDRPRQLAMNVLGMGLHEVEHYEDALSVQEAELAMKRRIGASEHELLAVQNNLARTYAKTGRFEDAVRTSRDVYSGRLRVNGEEHESTLRAANNHASFLIDLRRYKETKPVLRKIIPAARRVLGESHHLTILMKMNYAAALYQDRGATLDDLREAVTTLEELEPIARRVLGGQHPLLVMIEDRLRNARAREAGVPMEPI</sequence>
<keyword evidence="3" id="KW-0862">Zinc</keyword>
<dbReference type="AlphaFoldDB" id="A0A8J2SWP4"/>
<organism evidence="6 7">
    <name type="scientific">Pelagomonas calceolata</name>
    <dbReference type="NCBI Taxonomy" id="35677"/>
    <lineage>
        <taxon>Eukaryota</taxon>
        <taxon>Sar</taxon>
        <taxon>Stramenopiles</taxon>
        <taxon>Ochrophyta</taxon>
        <taxon>Pelagophyceae</taxon>
        <taxon>Pelagomonadales</taxon>
        <taxon>Pelagomonadaceae</taxon>
        <taxon>Pelagomonas</taxon>
    </lineage>
</organism>
<dbReference type="PANTHER" id="PTHR46082">
    <property type="entry name" value="ATP/GTP-BINDING PROTEIN-RELATED"/>
    <property type="match status" value="1"/>
</dbReference>
<reference evidence="6" key="1">
    <citation type="submission" date="2021-11" db="EMBL/GenBank/DDBJ databases">
        <authorList>
            <consortium name="Genoscope - CEA"/>
            <person name="William W."/>
        </authorList>
    </citation>
    <scope>NUCLEOTIDE SEQUENCE</scope>
</reference>
<evidence type="ECO:0000256" key="4">
    <source>
        <dbReference type="PROSITE-ProRule" id="PRU00134"/>
    </source>
</evidence>
<dbReference type="Gene3D" id="3.30.40.10">
    <property type="entry name" value="Zinc/RING finger domain, C3HC4 (zinc finger)"/>
    <property type="match status" value="1"/>
</dbReference>
<evidence type="ECO:0000256" key="3">
    <source>
        <dbReference type="ARBA" id="ARBA00022833"/>
    </source>
</evidence>
<dbReference type="PROSITE" id="PS50865">
    <property type="entry name" value="ZF_MYND_2"/>
    <property type="match status" value="1"/>
</dbReference>
<dbReference type="Pfam" id="PF12906">
    <property type="entry name" value="RINGv"/>
    <property type="match status" value="1"/>
</dbReference>
<keyword evidence="1" id="KW-0479">Metal-binding</keyword>
<dbReference type="Gene3D" id="6.10.140.2220">
    <property type="match status" value="1"/>
</dbReference>
<name>A0A8J2SWP4_9STRA</name>
<evidence type="ECO:0000256" key="1">
    <source>
        <dbReference type="ARBA" id="ARBA00022723"/>
    </source>
</evidence>
<accession>A0A8J2SWP4</accession>
<dbReference type="InterPro" id="IPR053137">
    <property type="entry name" value="NLR-like"/>
</dbReference>
<evidence type="ECO:0000313" key="6">
    <source>
        <dbReference type="EMBL" id="CAH0377977.1"/>
    </source>
</evidence>
<dbReference type="GO" id="GO:0008270">
    <property type="term" value="F:zinc ion binding"/>
    <property type="evidence" value="ECO:0007669"/>
    <property type="project" value="UniProtKB-KW"/>
</dbReference>
<dbReference type="EMBL" id="CAKKNE010000005">
    <property type="protein sequence ID" value="CAH0377977.1"/>
    <property type="molecule type" value="Genomic_DNA"/>
</dbReference>
<evidence type="ECO:0000313" key="7">
    <source>
        <dbReference type="Proteomes" id="UP000789595"/>
    </source>
</evidence>
<dbReference type="SUPFAM" id="SSF48452">
    <property type="entry name" value="TPR-like"/>
    <property type="match status" value="1"/>
</dbReference>
<protein>
    <recommendedName>
        <fullName evidence="5">MYND-type domain-containing protein</fullName>
    </recommendedName>
</protein>
<comment type="caution">
    <text evidence="6">The sequence shown here is derived from an EMBL/GenBank/DDBJ whole genome shotgun (WGS) entry which is preliminary data.</text>
</comment>
<proteinExistence type="predicted"/>